<dbReference type="KEGG" id="mcan:MCAN360_0572"/>
<dbReference type="InterPro" id="IPR003593">
    <property type="entry name" value="AAA+_ATPase"/>
</dbReference>
<evidence type="ECO:0000256" key="1">
    <source>
        <dbReference type="ARBA" id="ARBA00022741"/>
    </source>
</evidence>
<dbReference type="SMART" id="SM00382">
    <property type="entry name" value="AAA"/>
    <property type="match status" value="2"/>
</dbReference>
<feature type="domain" description="ABC transporter" evidence="3">
    <location>
        <begin position="320"/>
        <end position="534"/>
    </location>
</feature>
<evidence type="ECO:0000313" key="5">
    <source>
        <dbReference type="Proteomes" id="UP000031641"/>
    </source>
</evidence>
<dbReference type="PROSITE" id="PS50893">
    <property type="entry name" value="ABC_TRANSPORTER_2"/>
    <property type="match status" value="2"/>
</dbReference>
<dbReference type="STRING" id="29554.MCAN360_0572"/>
<feature type="domain" description="ABC transporter" evidence="3">
    <location>
        <begin position="2"/>
        <end position="252"/>
    </location>
</feature>
<dbReference type="InterPro" id="IPR032781">
    <property type="entry name" value="ABC_tran_Xtn"/>
</dbReference>
<dbReference type="GO" id="GO:0016887">
    <property type="term" value="F:ATP hydrolysis activity"/>
    <property type="evidence" value="ECO:0007669"/>
    <property type="project" value="InterPro"/>
</dbReference>
<evidence type="ECO:0000256" key="2">
    <source>
        <dbReference type="ARBA" id="ARBA00022840"/>
    </source>
</evidence>
<dbReference type="Pfam" id="PF12848">
    <property type="entry name" value="ABC_tran_Xtn"/>
    <property type="match status" value="1"/>
</dbReference>
<dbReference type="RefSeq" id="WP_045434005.1">
    <property type="nucleotide sequence ID" value="NZ_AP014631.1"/>
</dbReference>
<dbReference type="FunFam" id="3.40.50.300:FF:000011">
    <property type="entry name" value="Putative ABC transporter ATP-binding component"/>
    <property type="match status" value="1"/>
</dbReference>
<dbReference type="CDD" id="cd03221">
    <property type="entry name" value="ABCF_EF-3"/>
    <property type="match status" value="2"/>
</dbReference>
<dbReference type="GO" id="GO:0005524">
    <property type="term" value="F:ATP binding"/>
    <property type="evidence" value="ECO:0007669"/>
    <property type="project" value="UniProtKB-KW"/>
</dbReference>
<evidence type="ECO:0000313" key="4">
    <source>
        <dbReference type="EMBL" id="BAP39673.1"/>
    </source>
</evidence>
<dbReference type="Pfam" id="PF00005">
    <property type="entry name" value="ABC_tran"/>
    <property type="match status" value="2"/>
</dbReference>
<dbReference type="InterPro" id="IPR003439">
    <property type="entry name" value="ABC_transporter-like_ATP-bd"/>
</dbReference>
<dbReference type="PANTHER" id="PTHR42855">
    <property type="entry name" value="ABC TRANSPORTER ATP-BINDING SUBUNIT"/>
    <property type="match status" value="1"/>
</dbReference>
<dbReference type="HOGENOM" id="CLU_000604_36_0_14"/>
<accession>A0A077L9F2</accession>
<dbReference type="Gene3D" id="3.40.50.300">
    <property type="entry name" value="P-loop containing nucleotide triphosphate hydrolases"/>
    <property type="match status" value="2"/>
</dbReference>
<reference evidence="5" key="1">
    <citation type="journal article" date="2014" name="Genome Announc.">
        <title>Complete Genome Sequence of Mycoplasma canadense Strain HAZ 360_1 from Bovine Mastitic Milk in Japan.</title>
        <authorList>
            <person name="Hata E."/>
        </authorList>
    </citation>
    <scope>NUCLEOTIDE SEQUENCE [LARGE SCALE GENOMIC DNA]</scope>
    <source>
        <strain evidence="5">HAZ360_1</strain>
    </source>
</reference>
<dbReference type="PANTHER" id="PTHR42855:SF2">
    <property type="entry name" value="DRUG RESISTANCE ABC TRANSPORTER,ATP-BINDING PROTEIN"/>
    <property type="match status" value="1"/>
</dbReference>
<evidence type="ECO:0000259" key="3">
    <source>
        <dbReference type="PROSITE" id="PS50893"/>
    </source>
</evidence>
<dbReference type="OrthoDB" id="9801441at2"/>
<proteinExistence type="predicted"/>
<keyword evidence="5" id="KW-1185">Reference proteome</keyword>
<dbReference type="AlphaFoldDB" id="A0A077L9F2"/>
<sequence length="537" mass="61308">MLDVCGISKIFPDKKLFSNINLKFLPGNVYGIIGANGVGKSTFLKILSGEIEATEGQIIKDKNARMSVLSQNQDEYNDFNVTDVVIMGNKELYEINIQKNKIYEDPNATNEDYEKASHLEQIYGEMGGWSAENDAQTLLSNLGIEPDKWNLKMSELKANEKVKVLLAKALFGNPDILIMDEPTNRLDLKTIKWLENFLMDYPNIVIVVSHDSDFLDAICTHIIDIDYSEAKLFVGNYSFWKQSSQLLIEMQQKTNLRKEEQAQKLRDFIARFSANASKSKQATSRKKLLEKIVIDELKPSSRKYPYIKFELNRMPGKQILNVQNLTYVNEAGDTLFENVSFSLKPGDKMVIIGNDDIAKTRLLEILIGKRKPTSGKVEWGITISPNYFPSNNQEFFLESETIIDWLSKWPLNNSTQETKDNSDARMRAFLGRMLFSNDSVFKNVQVTSGGEKVRLMMSKLMLEESNFLIFDQPLDHLDSESIDSLIEGIKSYKSSCIFTTYNRAMIKECANVLLEIKPKSSFLFYGNLDEYEEAMGY</sequence>
<gene>
    <name evidence="4" type="primary">uup</name>
    <name evidence="4" type="ORF">MCAN360_0572</name>
</gene>
<dbReference type="Proteomes" id="UP000031641">
    <property type="component" value="Chromosome"/>
</dbReference>
<dbReference type="InterPro" id="IPR027417">
    <property type="entry name" value="P-loop_NTPase"/>
</dbReference>
<keyword evidence="1" id="KW-0547">Nucleotide-binding</keyword>
<name>A0A077L9F2_9BACT</name>
<keyword evidence="2 4" id="KW-0067">ATP-binding</keyword>
<dbReference type="SUPFAM" id="SSF52540">
    <property type="entry name" value="P-loop containing nucleoside triphosphate hydrolases"/>
    <property type="match status" value="2"/>
</dbReference>
<dbReference type="EMBL" id="AP014631">
    <property type="protein sequence ID" value="BAP39673.1"/>
    <property type="molecule type" value="Genomic_DNA"/>
</dbReference>
<organism evidence="4 5">
    <name type="scientific">Metamycoplasma canadense</name>
    <dbReference type="NCBI Taxonomy" id="29554"/>
    <lineage>
        <taxon>Bacteria</taxon>
        <taxon>Bacillati</taxon>
        <taxon>Mycoplasmatota</taxon>
        <taxon>Mycoplasmoidales</taxon>
        <taxon>Metamycoplasmataceae</taxon>
        <taxon>Metamycoplasma</taxon>
    </lineage>
</organism>
<dbReference type="InterPro" id="IPR051309">
    <property type="entry name" value="ABCF_ATPase"/>
</dbReference>
<protein>
    <submittedName>
        <fullName evidence="4">ABC Transporter ATP-binding protein</fullName>
    </submittedName>
</protein>